<accession>A0ABD0LMM1</accession>
<dbReference type="InterPro" id="IPR015683">
    <property type="entry name" value="Ionotropic_Glu_rcpt"/>
</dbReference>
<protein>
    <recommendedName>
        <fullName evidence="5">Glutamate receptor</fullName>
    </recommendedName>
</protein>
<dbReference type="Gene3D" id="3.40.190.10">
    <property type="entry name" value="Periplasmic binding protein-like II"/>
    <property type="match status" value="2"/>
</dbReference>
<keyword evidence="2" id="KW-0812">Transmembrane</keyword>
<sequence length="181" mass="20486">RARQGRYAFIWDSPTIQHEISNDCDLMEIGAPFDTKGYGFAFQKHAPYGERLSWALLKLNDAGIIYHITRKWWRPQFCPNLRQSATTESLNLETVAGMYLVLLAGIVLSVLLCLFQLCLSKCLSRNKKGRKRQDDPDEALRREPWLKPPGDAASPTTEGVQVYANHSPLGFRSLTSADWSS</sequence>
<feature type="non-terminal residue" evidence="3">
    <location>
        <position position="1"/>
    </location>
</feature>
<keyword evidence="2" id="KW-1133">Transmembrane helix</keyword>
<dbReference type="Proteomes" id="UP001519460">
    <property type="component" value="Unassembled WGS sequence"/>
</dbReference>
<evidence type="ECO:0008006" key="5">
    <source>
        <dbReference type="Google" id="ProtNLM"/>
    </source>
</evidence>
<evidence type="ECO:0000256" key="1">
    <source>
        <dbReference type="SAM" id="MobiDB-lite"/>
    </source>
</evidence>
<dbReference type="SUPFAM" id="SSF53850">
    <property type="entry name" value="Periplasmic binding protein-like II"/>
    <property type="match status" value="1"/>
</dbReference>
<gene>
    <name evidence="3" type="ORF">BaRGS_00008177</name>
</gene>
<keyword evidence="4" id="KW-1185">Reference proteome</keyword>
<keyword evidence="2" id="KW-0472">Membrane</keyword>
<organism evidence="3 4">
    <name type="scientific">Batillaria attramentaria</name>
    <dbReference type="NCBI Taxonomy" id="370345"/>
    <lineage>
        <taxon>Eukaryota</taxon>
        <taxon>Metazoa</taxon>
        <taxon>Spiralia</taxon>
        <taxon>Lophotrochozoa</taxon>
        <taxon>Mollusca</taxon>
        <taxon>Gastropoda</taxon>
        <taxon>Caenogastropoda</taxon>
        <taxon>Sorbeoconcha</taxon>
        <taxon>Cerithioidea</taxon>
        <taxon>Batillariidae</taxon>
        <taxon>Batillaria</taxon>
    </lineage>
</organism>
<reference evidence="3 4" key="1">
    <citation type="journal article" date="2023" name="Sci. Data">
        <title>Genome assembly of the Korean intertidal mud-creeper Batillaria attramentaria.</title>
        <authorList>
            <person name="Patra A.K."/>
            <person name="Ho P.T."/>
            <person name="Jun S."/>
            <person name="Lee S.J."/>
            <person name="Kim Y."/>
            <person name="Won Y.J."/>
        </authorList>
    </citation>
    <scope>NUCLEOTIDE SEQUENCE [LARGE SCALE GENOMIC DNA]</scope>
    <source>
        <strain evidence="3">Wonlab-2016</strain>
    </source>
</reference>
<proteinExistence type="predicted"/>
<dbReference type="PANTHER" id="PTHR18966">
    <property type="entry name" value="IONOTROPIC GLUTAMATE RECEPTOR"/>
    <property type="match status" value="1"/>
</dbReference>
<feature type="compositionally biased region" description="Basic and acidic residues" evidence="1">
    <location>
        <begin position="132"/>
        <end position="145"/>
    </location>
</feature>
<feature type="region of interest" description="Disordered" evidence="1">
    <location>
        <begin position="128"/>
        <end position="159"/>
    </location>
</feature>
<name>A0ABD0LMM1_9CAEN</name>
<evidence type="ECO:0000313" key="3">
    <source>
        <dbReference type="EMBL" id="KAK7500602.1"/>
    </source>
</evidence>
<dbReference type="EMBL" id="JACVVK020000036">
    <property type="protein sequence ID" value="KAK7500602.1"/>
    <property type="molecule type" value="Genomic_DNA"/>
</dbReference>
<evidence type="ECO:0000313" key="4">
    <source>
        <dbReference type="Proteomes" id="UP001519460"/>
    </source>
</evidence>
<comment type="caution">
    <text evidence="3">The sequence shown here is derived from an EMBL/GenBank/DDBJ whole genome shotgun (WGS) entry which is preliminary data.</text>
</comment>
<feature type="transmembrane region" description="Helical" evidence="2">
    <location>
        <begin position="98"/>
        <end position="123"/>
    </location>
</feature>
<dbReference type="AlphaFoldDB" id="A0ABD0LMM1"/>
<evidence type="ECO:0000256" key="2">
    <source>
        <dbReference type="SAM" id="Phobius"/>
    </source>
</evidence>